<evidence type="ECO:0000256" key="4">
    <source>
        <dbReference type="SAM" id="MobiDB-lite"/>
    </source>
</evidence>
<dbReference type="Gene3D" id="1.20.120.160">
    <property type="entry name" value="HPT domain"/>
    <property type="match status" value="1"/>
</dbReference>
<comment type="similarity">
    <text evidence="1">Belongs to the CoA-transferase III family.</text>
</comment>
<evidence type="ECO:0000256" key="2">
    <source>
        <dbReference type="ARBA" id="ARBA00022679"/>
    </source>
</evidence>
<feature type="region of interest" description="Disordered" evidence="4">
    <location>
        <begin position="405"/>
        <end position="428"/>
    </location>
</feature>
<evidence type="ECO:0000259" key="5">
    <source>
        <dbReference type="PROSITE" id="PS50894"/>
    </source>
</evidence>
<dbReference type="InterPro" id="IPR003673">
    <property type="entry name" value="CoA-Trfase_fam_III"/>
</dbReference>
<dbReference type="EMBL" id="KL198010">
    <property type="protein sequence ID" value="KDQ25418.1"/>
    <property type="molecule type" value="Genomic_DNA"/>
</dbReference>
<dbReference type="Pfam" id="PF01627">
    <property type="entry name" value="Hpt"/>
    <property type="match status" value="1"/>
</dbReference>
<feature type="compositionally biased region" description="Acidic residues" evidence="4">
    <location>
        <begin position="417"/>
        <end position="428"/>
    </location>
</feature>
<evidence type="ECO:0000256" key="3">
    <source>
        <dbReference type="PROSITE-ProRule" id="PRU00110"/>
    </source>
</evidence>
<keyword evidence="2" id="KW-0808">Transferase</keyword>
<feature type="domain" description="HPt" evidence="5">
    <location>
        <begin position="452"/>
        <end position="555"/>
    </location>
</feature>
<dbReference type="PANTHER" id="PTHR48207:SF3">
    <property type="entry name" value="SUCCINATE--HYDROXYMETHYLGLUTARATE COA-TRANSFERASE"/>
    <property type="match status" value="1"/>
</dbReference>
<dbReference type="GO" id="GO:0000160">
    <property type="term" value="P:phosphorelay signal transduction system"/>
    <property type="evidence" value="ECO:0007669"/>
    <property type="project" value="InterPro"/>
</dbReference>
<dbReference type="PANTHER" id="PTHR48207">
    <property type="entry name" value="SUCCINATE--HYDROXYMETHYLGLUTARATE COA-TRANSFERASE"/>
    <property type="match status" value="1"/>
</dbReference>
<dbReference type="InterPro" id="IPR008207">
    <property type="entry name" value="Sig_transdc_His_kin_Hpt_dom"/>
</dbReference>
<dbReference type="GO" id="GO:0047369">
    <property type="term" value="F:succinate-hydroxymethylglutarate CoA-transferase activity"/>
    <property type="evidence" value="ECO:0007669"/>
    <property type="project" value="TreeGrafter"/>
</dbReference>
<dbReference type="InterPro" id="IPR050483">
    <property type="entry name" value="CoA-transferase_III_domain"/>
</dbReference>
<keyword evidence="3" id="KW-0597">Phosphoprotein</keyword>
<dbReference type="Pfam" id="PF02515">
    <property type="entry name" value="CoA_transf_3"/>
    <property type="match status" value="1"/>
</dbReference>
<dbReference type="HOGENOM" id="CLU_033975_0_2_1"/>
<dbReference type="GO" id="GO:0005739">
    <property type="term" value="C:mitochondrion"/>
    <property type="evidence" value="ECO:0007669"/>
    <property type="project" value="TreeGrafter"/>
</dbReference>
<dbReference type="PROSITE" id="PS50894">
    <property type="entry name" value="HPT"/>
    <property type="match status" value="1"/>
</dbReference>
<sequence>MTRASTRFLRGLSHRLYQQQASALNGIPPPLQGIKVVDLTRVLAGPTATMLLADLGADVVKVEEVTRGDDTRQWDPPSAALIEGAPAEAKHLPAESAYFLAANKNKRSMTVNFKKPEGLKIIHKMIAQADILVENYIPGKLASMGLGYEDCKAINPGLVYASITGYGQTGPYSQAPGYDVIIAGEGGLMHITGEPDGPPCKVGVASTDIATGLYAHGAIMAALISRQRTGKGVWVDCSLFDTQLAGLANVASNYLIAGHEGGRHGTAHPSIVPYQAFPCKDGFLMFGTGNERQASFKTLATRILEQPALADDPRFSSNAARVANRTELIKIISDVLTTNTRDYWIEKFTGLGIPFGPINNVRQAFEHPQAKARHAAVEVDHPRAGKIKVVAPAVFYDGKKMPVRRPPPWLSQHTSEDDLADDETDDGDDNIPSDIIDKEIFNQILDLDDGDTKEFSFEMTAAYLVQAKETFVNMDRALLAKDLHELSRLGHYLKGSSAAIGIKKVQASCEKIQHCGDNAVGESKLGQAEALQKITQMVSQAKKENEKAEEWLHIYYKDEMEAAS</sequence>
<dbReference type="STRING" id="1137138.A0A067NBL6"/>
<dbReference type="InterPro" id="IPR044855">
    <property type="entry name" value="CoA-Trfase_III_dom3_sf"/>
</dbReference>
<protein>
    <recommendedName>
        <fullName evidence="5">HPt domain-containing protein</fullName>
    </recommendedName>
</protein>
<organism evidence="6 7">
    <name type="scientific">Pleurotus ostreatus (strain PC15)</name>
    <name type="common">Oyster mushroom</name>
    <dbReference type="NCBI Taxonomy" id="1137138"/>
    <lineage>
        <taxon>Eukaryota</taxon>
        <taxon>Fungi</taxon>
        <taxon>Dikarya</taxon>
        <taxon>Basidiomycota</taxon>
        <taxon>Agaricomycotina</taxon>
        <taxon>Agaricomycetes</taxon>
        <taxon>Agaricomycetidae</taxon>
        <taxon>Agaricales</taxon>
        <taxon>Pleurotineae</taxon>
        <taxon>Pleurotaceae</taxon>
        <taxon>Pleurotus</taxon>
    </lineage>
</organism>
<proteinExistence type="inferred from homology"/>
<reference evidence="7" key="1">
    <citation type="journal article" date="2014" name="Proc. Natl. Acad. Sci. U.S.A.">
        <title>Extensive sampling of basidiomycete genomes demonstrates inadequacy of the white-rot/brown-rot paradigm for wood decay fungi.</title>
        <authorList>
            <person name="Riley R."/>
            <person name="Salamov A.A."/>
            <person name="Brown D.W."/>
            <person name="Nagy L.G."/>
            <person name="Floudas D."/>
            <person name="Held B.W."/>
            <person name="Levasseur A."/>
            <person name="Lombard V."/>
            <person name="Morin E."/>
            <person name="Otillar R."/>
            <person name="Lindquist E.A."/>
            <person name="Sun H."/>
            <person name="LaButti K.M."/>
            <person name="Schmutz J."/>
            <person name="Jabbour D."/>
            <person name="Luo H."/>
            <person name="Baker S.E."/>
            <person name="Pisabarro A.G."/>
            <person name="Walton J.D."/>
            <person name="Blanchette R.A."/>
            <person name="Henrissat B."/>
            <person name="Martin F."/>
            <person name="Cullen D."/>
            <person name="Hibbett D.S."/>
            <person name="Grigoriev I.V."/>
        </authorList>
    </citation>
    <scope>NUCLEOTIDE SEQUENCE [LARGE SCALE GENOMIC DNA]</scope>
    <source>
        <strain evidence="7">PC15</strain>
    </source>
</reference>
<dbReference type="SMART" id="SM00073">
    <property type="entry name" value="HPT"/>
    <property type="match status" value="1"/>
</dbReference>
<dbReference type="InterPro" id="IPR023606">
    <property type="entry name" value="CoA-Trfase_III_dom_1_sf"/>
</dbReference>
<evidence type="ECO:0000313" key="7">
    <source>
        <dbReference type="Proteomes" id="UP000027073"/>
    </source>
</evidence>
<evidence type="ECO:0000313" key="6">
    <source>
        <dbReference type="EMBL" id="KDQ25418.1"/>
    </source>
</evidence>
<evidence type="ECO:0000256" key="1">
    <source>
        <dbReference type="ARBA" id="ARBA00008383"/>
    </source>
</evidence>
<dbReference type="AlphaFoldDB" id="A0A067NBL6"/>
<dbReference type="InParanoid" id="A0A067NBL6"/>
<gene>
    <name evidence="6" type="ORF">PLEOSDRAFT_1046185</name>
</gene>
<accession>A0A067NBL6</accession>
<dbReference type="SUPFAM" id="SSF47226">
    <property type="entry name" value="Histidine-containing phosphotransfer domain, HPT domain"/>
    <property type="match status" value="1"/>
</dbReference>
<dbReference type="Gene3D" id="3.30.1540.10">
    <property type="entry name" value="formyl-coa transferase, domain 3"/>
    <property type="match status" value="1"/>
</dbReference>
<dbReference type="OrthoDB" id="5863171at2759"/>
<dbReference type="SUPFAM" id="SSF89796">
    <property type="entry name" value="CoA-transferase family III (CaiB/BaiF)"/>
    <property type="match status" value="1"/>
</dbReference>
<dbReference type="Proteomes" id="UP000027073">
    <property type="component" value="Unassembled WGS sequence"/>
</dbReference>
<dbReference type="Gene3D" id="3.40.50.10540">
    <property type="entry name" value="Crotonobetainyl-coa:carnitine coa-transferase, domain 1"/>
    <property type="match status" value="1"/>
</dbReference>
<dbReference type="InterPro" id="IPR036641">
    <property type="entry name" value="HPT_dom_sf"/>
</dbReference>
<feature type="modified residue" description="Phosphohistidine" evidence="3">
    <location>
        <position position="491"/>
    </location>
</feature>
<name>A0A067NBL6_PLEO1</name>
<dbReference type="VEuPathDB" id="FungiDB:PLEOSDRAFT_1046185"/>